<proteinExistence type="predicted"/>
<accession>A0A8S5UGX9</accession>
<name>A0A8S5UGX9_9CAUD</name>
<evidence type="ECO:0000313" key="1">
    <source>
        <dbReference type="EMBL" id="DAF93692.1"/>
    </source>
</evidence>
<dbReference type="EMBL" id="BK016086">
    <property type="protein sequence ID" value="DAF93692.1"/>
    <property type="molecule type" value="Genomic_DNA"/>
</dbReference>
<organism evidence="1">
    <name type="scientific">Myoviridae sp. ctshb19</name>
    <dbReference type="NCBI Taxonomy" id="2825194"/>
    <lineage>
        <taxon>Viruses</taxon>
        <taxon>Duplodnaviria</taxon>
        <taxon>Heunggongvirae</taxon>
        <taxon>Uroviricota</taxon>
        <taxon>Caudoviricetes</taxon>
    </lineage>
</organism>
<reference evidence="1" key="1">
    <citation type="journal article" date="2021" name="Proc. Natl. Acad. Sci. U.S.A.">
        <title>A Catalog of Tens of Thousands of Viruses from Human Metagenomes Reveals Hidden Associations with Chronic Diseases.</title>
        <authorList>
            <person name="Tisza M.J."/>
            <person name="Buck C.B."/>
        </authorList>
    </citation>
    <scope>NUCLEOTIDE SEQUENCE</scope>
    <source>
        <strain evidence="1">Ctshb19</strain>
    </source>
</reference>
<protein>
    <submittedName>
        <fullName evidence="1">Uncharacterized protein</fullName>
    </submittedName>
</protein>
<sequence length="126" mass="14447">MTAISITALHSEDRKMLTFLSDPEERHLPMHERKTVWVCDGDKRIATLAAVPDESANRSHQTAMWTAKIHHQQFDPFDHDHELDEENPNVHVAQSEEGLLSLNNPNKMAIADARQWVRDHYTGGKE</sequence>